<dbReference type="InterPro" id="IPR006935">
    <property type="entry name" value="Helicase/UvrB_N"/>
</dbReference>
<accession>A0A2I1RHM7</accession>
<dbReference type="Gene3D" id="3.40.50.300">
    <property type="entry name" value="P-loop containing nucleotide triphosphate hydrolases"/>
    <property type="match status" value="1"/>
</dbReference>
<proteinExistence type="predicted"/>
<dbReference type="InterPro" id="IPR027417">
    <property type="entry name" value="P-loop_NTPase"/>
</dbReference>
<dbReference type="SUPFAM" id="SSF52540">
    <property type="entry name" value="P-loop containing nucleoside triphosphate hydrolases"/>
    <property type="match status" value="2"/>
</dbReference>
<dbReference type="Proteomes" id="UP000234914">
    <property type="component" value="Unassembled WGS sequence"/>
</dbReference>
<dbReference type="RefSeq" id="WP_101964444.1">
    <property type="nucleotide sequence ID" value="NZ_PKJS01000008.1"/>
</dbReference>
<evidence type="ECO:0000313" key="4">
    <source>
        <dbReference type="Proteomes" id="UP000234914"/>
    </source>
</evidence>
<dbReference type="GO" id="GO:0005524">
    <property type="term" value="F:ATP binding"/>
    <property type="evidence" value="ECO:0007669"/>
    <property type="project" value="InterPro"/>
</dbReference>
<keyword evidence="3" id="KW-0378">Hydrolase</keyword>
<comment type="caution">
    <text evidence="3">The sequence shown here is derived from an EMBL/GenBank/DDBJ whole genome shotgun (WGS) entry which is preliminary data.</text>
</comment>
<organism evidence="3 4">
    <name type="scientific">Faucicola osloensis</name>
    <name type="common">Moraxella osloensis</name>
    <dbReference type="NCBI Taxonomy" id="34062"/>
    <lineage>
        <taxon>Bacteria</taxon>
        <taxon>Pseudomonadati</taxon>
        <taxon>Pseudomonadota</taxon>
        <taxon>Gammaproteobacteria</taxon>
        <taxon>Moraxellales</taxon>
        <taxon>Moraxellaceae</taxon>
        <taxon>Faucicola</taxon>
    </lineage>
</organism>
<evidence type="ECO:0000313" key="3">
    <source>
        <dbReference type="EMBL" id="PKZ68606.1"/>
    </source>
</evidence>
<dbReference type="Pfam" id="PF19778">
    <property type="entry name" value="RE_endonuc"/>
    <property type="match status" value="1"/>
</dbReference>
<feature type="domain" description="Type III restriction enzyme C-terminal endonuclease" evidence="2">
    <location>
        <begin position="976"/>
        <end position="1075"/>
    </location>
</feature>
<dbReference type="InterPro" id="IPR045572">
    <property type="entry name" value="RE_endonuc_C"/>
</dbReference>
<keyword evidence="3" id="KW-0540">Nuclease</keyword>
<dbReference type="GO" id="GO:0003677">
    <property type="term" value="F:DNA binding"/>
    <property type="evidence" value="ECO:0007669"/>
    <property type="project" value="InterPro"/>
</dbReference>
<evidence type="ECO:0000259" key="2">
    <source>
        <dbReference type="Pfam" id="PF19778"/>
    </source>
</evidence>
<protein>
    <submittedName>
        <fullName evidence="3">Restriction endonuclease subunit R</fullName>
    </submittedName>
</protein>
<evidence type="ECO:0000259" key="1">
    <source>
        <dbReference type="Pfam" id="PF04851"/>
    </source>
</evidence>
<keyword evidence="3" id="KW-0255">Endonuclease</keyword>
<sequence>MKITFKPLTYQLDAVQAVVDVFRGQQQLIGQTRYTLDRGIQPTPKRVTQQAGLDFGETDILQNSALQTYDMLDDENIGFANTPLFDLNEILKNIQTVQANRQLPKSTELVTADNKKGDSLTQSPLNLNIEMETGTGKTYTYLRTIFEMNKQYGWSKFIIVVPSIAIREGVNKSIAMMADDLLAEYGKKPRAFIYDSKNLHKLQEFSNDGGINIMIINVQAFNATGKDARKIYGQVKTKNGEPVLDKAGNPIMEGLDEFQSRIPINIIKRNNPIIILDEPQKMGADKTLQSLANFNPLFILRYSATHKRDYNLVYRLDALDAYNQKLVKKITVKGIEVKGLTGTNGYLYLQDVIVSNKAPVARLELEIKSTKGEFRREIRNVIKDDNLFVISKEAEQYKDRYTVTNIKADSIEFANGIVLHIGQGSSNKGDGDDKDLRRIQIRETIRSHLDIEQRLFHKGIKVLSLFFIDEVAKYRQYDSDGNAVNGEYADIFEQTYTEEVGKRIDLNLTDDPYQDYLKAITAQGTHNGYFSLDKNRHMIDPKTKLEKDEELGERVLVADDIDAYDLILKDKESLLAFPEPLDSDEQIARKNVRFIFSHSALREGWDNPNVFVICTLKHSDNVISRRQEVGRGLRLAVDRHGTRMDSGYLPLGEVHRLNNLTVITNESYAEFVDNLQKEMLENLATRPSKANPQYFTGKTLVSELGGQMTVDAGTANQIYKYLVKNNYLDDDDNLLAKFHDDKDNDQLPQLPEELQPFASAIHKLIGNVVNPDALKGMFNNGNKPKNTINPENLNRKEFQALWRRINQKSIYQIGLDSDKLIAESISEIDKVSRERNNNFVQSLTYTVKKSEQKDSLDYDTLRQGDSFGQVQSNREQYSVNVQTPIRYDLIGQVASRTNLTRRTVVAVLSKINSAVFSQFKHNPEAFISEVSRIINEQQAKLIVQNIVYELTQERYDSNDIFVSNIPLSDNATKANRHVWEYVETDSDVERKFLAELEQHVNEVIVYAKLPKNFVIPTPFGGYNPDWAIAFNQDKIRHVYFVAETKGSTSEIDLRESEKQKIASAKAFFAKLQQIQGNNSELEQADTLAEVEKMPVSYEVVDSFDSLMQIVGMK</sequence>
<gene>
    <name evidence="3" type="ORF">CYJ96_06890</name>
</gene>
<dbReference type="Pfam" id="PF04851">
    <property type="entry name" value="ResIII"/>
    <property type="match status" value="1"/>
</dbReference>
<dbReference type="AlphaFoldDB" id="A0A2I1RHM7"/>
<dbReference type="GO" id="GO:0015668">
    <property type="term" value="F:type III site-specific deoxyribonuclease activity"/>
    <property type="evidence" value="ECO:0007669"/>
    <property type="project" value="InterPro"/>
</dbReference>
<dbReference type="EMBL" id="PKJS01000008">
    <property type="protein sequence ID" value="PKZ68606.1"/>
    <property type="molecule type" value="Genomic_DNA"/>
</dbReference>
<name>A0A2I1RHM7_FAUOS</name>
<feature type="domain" description="Helicase/UvrB N-terminal" evidence="1">
    <location>
        <begin position="122"/>
        <end position="308"/>
    </location>
</feature>
<reference evidence="3 4" key="1">
    <citation type="submission" date="2017-12" db="EMBL/GenBank/DDBJ databases">
        <title>Phylogenetic diversity of female urinary microbiome.</title>
        <authorList>
            <person name="Thomas-White K."/>
            <person name="Wolfe A.J."/>
        </authorList>
    </citation>
    <scope>NUCLEOTIDE SEQUENCE [LARGE SCALE GENOMIC DNA]</scope>
    <source>
        <strain evidence="3 4">UMB0416</strain>
    </source>
</reference>